<dbReference type="AlphaFoldDB" id="A0A2P8A030"/>
<keyword evidence="5 10" id="KW-0964">Secreted</keyword>
<dbReference type="InterPro" id="IPR011050">
    <property type="entry name" value="Pectin_lyase_fold/virulence"/>
</dbReference>
<dbReference type="GO" id="GO:0030570">
    <property type="term" value="F:pectate lyase activity"/>
    <property type="evidence" value="ECO:0007669"/>
    <property type="project" value="UniProtKB-UniRule"/>
</dbReference>
<keyword evidence="14" id="KW-1185">Reference proteome</keyword>
<evidence type="ECO:0000256" key="4">
    <source>
        <dbReference type="ARBA" id="ARBA00006463"/>
    </source>
</evidence>
<keyword evidence="6 10" id="KW-0732">Signal</keyword>
<dbReference type="SMART" id="SM00236">
    <property type="entry name" value="fCBD"/>
    <property type="match status" value="1"/>
</dbReference>
<dbReference type="Gene3D" id="2.160.20.10">
    <property type="entry name" value="Single-stranded right-handed beta-helix, Pectin lyase-like"/>
    <property type="match status" value="1"/>
</dbReference>
<protein>
    <recommendedName>
        <fullName evidence="10">Pectate lyase</fullName>
        <ecNumber evidence="10">4.2.2.2</ecNumber>
    </recommendedName>
</protein>
<dbReference type="EMBL" id="NHZQ01000087">
    <property type="protein sequence ID" value="PSK53823.1"/>
    <property type="molecule type" value="Genomic_DNA"/>
</dbReference>
<evidence type="ECO:0000256" key="11">
    <source>
        <dbReference type="SAM" id="MobiDB-lite"/>
    </source>
</evidence>
<dbReference type="InterPro" id="IPR000254">
    <property type="entry name" value="CBD"/>
</dbReference>
<feature type="chain" id="PRO_5025074570" description="Pectate lyase" evidence="10">
    <location>
        <begin position="19"/>
        <end position="334"/>
    </location>
</feature>
<name>A0A2P8A030_9PEZI</name>
<dbReference type="InterPro" id="IPR035971">
    <property type="entry name" value="CBD_sf"/>
</dbReference>
<dbReference type="InterPro" id="IPR012334">
    <property type="entry name" value="Pectin_lyas_fold"/>
</dbReference>
<evidence type="ECO:0000256" key="5">
    <source>
        <dbReference type="ARBA" id="ARBA00022525"/>
    </source>
</evidence>
<comment type="caution">
    <text evidence="13">The sequence shown here is derived from an EMBL/GenBank/DDBJ whole genome shotgun (WGS) entry which is preliminary data.</text>
</comment>
<feature type="compositionally biased region" description="Low complexity" evidence="11">
    <location>
        <begin position="62"/>
        <end position="96"/>
    </location>
</feature>
<reference evidence="13 14" key="1">
    <citation type="submission" date="2017-05" db="EMBL/GenBank/DDBJ databases">
        <title>Draft genome sequence of Elsinoe australis.</title>
        <authorList>
            <person name="Cheng Q."/>
        </authorList>
    </citation>
    <scope>NUCLEOTIDE SEQUENCE [LARGE SCALE GENOMIC DNA]</scope>
    <source>
        <strain evidence="13 14">NL1</strain>
    </source>
</reference>
<comment type="catalytic activity">
    <reaction evidence="1 10">
        <text>Eliminative cleavage of (1-&gt;4)-alpha-D-galacturonan to give oligosaccharides with 4-deoxy-alpha-D-galact-4-enuronosyl groups at their non-reducing ends.</text>
        <dbReference type="EC" id="4.2.2.2"/>
    </reaction>
</comment>
<dbReference type="OrthoDB" id="441042at2759"/>
<evidence type="ECO:0000256" key="8">
    <source>
        <dbReference type="ARBA" id="ARBA00023239"/>
    </source>
</evidence>
<evidence type="ECO:0000256" key="6">
    <source>
        <dbReference type="ARBA" id="ARBA00022729"/>
    </source>
</evidence>
<proteinExistence type="inferred from homology"/>
<dbReference type="SUPFAM" id="SSF57180">
    <property type="entry name" value="Cellulose-binding domain"/>
    <property type="match status" value="1"/>
</dbReference>
<dbReference type="SUPFAM" id="SSF51126">
    <property type="entry name" value="Pectin lyase-like"/>
    <property type="match status" value="1"/>
</dbReference>
<evidence type="ECO:0000256" key="10">
    <source>
        <dbReference type="RuleBase" id="RU367009"/>
    </source>
</evidence>
<organism evidence="13 14">
    <name type="scientific">Elsinoe australis</name>
    <dbReference type="NCBI Taxonomy" id="40998"/>
    <lineage>
        <taxon>Eukaryota</taxon>
        <taxon>Fungi</taxon>
        <taxon>Dikarya</taxon>
        <taxon>Ascomycota</taxon>
        <taxon>Pezizomycotina</taxon>
        <taxon>Dothideomycetes</taxon>
        <taxon>Dothideomycetidae</taxon>
        <taxon>Myriangiales</taxon>
        <taxon>Elsinoaceae</taxon>
        <taxon>Elsinoe</taxon>
    </lineage>
</organism>
<dbReference type="GO" id="GO:0005576">
    <property type="term" value="C:extracellular region"/>
    <property type="evidence" value="ECO:0007669"/>
    <property type="project" value="UniProtKB-SubCell"/>
</dbReference>
<dbReference type="PROSITE" id="PS51164">
    <property type="entry name" value="CBM1_2"/>
    <property type="match status" value="1"/>
</dbReference>
<evidence type="ECO:0000313" key="14">
    <source>
        <dbReference type="Proteomes" id="UP000243723"/>
    </source>
</evidence>
<dbReference type="STRING" id="40998.A0A2P8A030"/>
<dbReference type="Pfam" id="PF00734">
    <property type="entry name" value="CBM_1"/>
    <property type="match status" value="1"/>
</dbReference>
<keyword evidence="7 10" id="KW-0106">Calcium</keyword>
<dbReference type="PANTHER" id="PTHR33407:SF9">
    <property type="entry name" value="PECTATE LYASE F-RELATED"/>
    <property type="match status" value="1"/>
</dbReference>
<dbReference type="EC" id="4.2.2.2" evidence="10"/>
<feature type="signal peptide" evidence="10">
    <location>
        <begin position="1"/>
        <end position="18"/>
    </location>
</feature>
<keyword evidence="8 10" id="KW-0456">Lyase</keyword>
<dbReference type="Proteomes" id="UP000243723">
    <property type="component" value="Unassembled WGS sequence"/>
</dbReference>
<evidence type="ECO:0000256" key="1">
    <source>
        <dbReference type="ARBA" id="ARBA00000695"/>
    </source>
</evidence>
<dbReference type="InterPro" id="IPR004898">
    <property type="entry name" value="Pectate_lyase_PlyH/PlyE-like"/>
</dbReference>
<feature type="domain" description="CBM1" evidence="12">
    <location>
        <begin position="18"/>
        <end position="54"/>
    </location>
</feature>
<evidence type="ECO:0000256" key="3">
    <source>
        <dbReference type="ARBA" id="ARBA00004613"/>
    </source>
</evidence>
<dbReference type="GO" id="GO:0045490">
    <property type="term" value="P:pectin catabolic process"/>
    <property type="evidence" value="ECO:0007669"/>
    <property type="project" value="TreeGrafter"/>
</dbReference>
<comment type="cofactor">
    <cofactor evidence="2 10">
        <name>Ca(2+)</name>
        <dbReference type="ChEBI" id="CHEBI:29108"/>
    </cofactor>
</comment>
<comment type="function">
    <text evidence="9 10">Pectinolytic enzyme consist of four classes of enzymes: pectin lyase, polygalacturonase, pectin methylesterase and rhamnogalacturonase. Among pectinolytic enzymes, pectin lyase is the most important in depolymerization of pectin, since it cleaves internal glycosidic bonds of highly methylated pectins. Favors pectate, the anion, over pectin, the methyl ester.</text>
</comment>
<evidence type="ECO:0000259" key="12">
    <source>
        <dbReference type="PROSITE" id="PS51164"/>
    </source>
</evidence>
<dbReference type="PANTHER" id="PTHR33407">
    <property type="entry name" value="PECTATE LYASE F-RELATED"/>
    <property type="match status" value="1"/>
</dbReference>
<dbReference type="PROSITE" id="PS00562">
    <property type="entry name" value="CBM1_1"/>
    <property type="match status" value="1"/>
</dbReference>
<accession>A0A2P8A030</accession>
<dbReference type="GO" id="GO:0030248">
    <property type="term" value="F:cellulose binding"/>
    <property type="evidence" value="ECO:0007669"/>
    <property type="project" value="InterPro"/>
</dbReference>
<sequence length="334" mass="34264">MKYSILYTIAQLSAFAVAQSPLYAQCGGTGWTGSTSCVSGATCVAASQYYSQCLPSGSGSQATTLKPSTTKTTKISTSKTSKTTKTSTTKAATTSTSGGGSPPPSGVTTVFPAASGESAAPTPILVAAGASFDGGMKRFSRNPDTCQEQKETDEAAAMFILEDGATISNAILSKAQAEGIHCRGACTISNVWWEDVCEDAATFKQAAGSNSYVIGGGARGAADKIFQFNGRGTVTIRNFYAEDYGKVIRSCGDCTANGGPRNVVIENIVAKDGGPLCGINSNFGDTCRISNSCQDSGKNCDRYKGVVKGEGSTSKIGSGPDNVSCFVTGFSETC</sequence>
<dbReference type="Pfam" id="PF03211">
    <property type="entry name" value="Pectate_lyase"/>
    <property type="match status" value="1"/>
</dbReference>
<comment type="subcellular location">
    <subcellularLocation>
        <location evidence="3 10">Secreted</location>
    </subcellularLocation>
</comment>
<gene>
    <name evidence="13" type="ORF">B9Z65_7629</name>
</gene>
<evidence type="ECO:0000313" key="13">
    <source>
        <dbReference type="EMBL" id="PSK53823.1"/>
    </source>
</evidence>
<evidence type="ECO:0000256" key="9">
    <source>
        <dbReference type="ARBA" id="ARBA00025679"/>
    </source>
</evidence>
<feature type="region of interest" description="Disordered" evidence="11">
    <location>
        <begin position="56"/>
        <end position="114"/>
    </location>
</feature>
<evidence type="ECO:0000256" key="7">
    <source>
        <dbReference type="ARBA" id="ARBA00022837"/>
    </source>
</evidence>
<comment type="similarity">
    <text evidence="4 10">Belongs to the polysaccharide lyase 3 family.</text>
</comment>
<evidence type="ECO:0000256" key="2">
    <source>
        <dbReference type="ARBA" id="ARBA00001913"/>
    </source>
</evidence>